<keyword evidence="6" id="KW-1185">Reference proteome</keyword>
<dbReference type="Pfam" id="PF04755">
    <property type="entry name" value="PAP_fibrillin"/>
    <property type="match status" value="1"/>
</dbReference>
<evidence type="ECO:0000256" key="1">
    <source>
        <dbReference type="ARBA" id="ARBA00004474"/>
    </source>
</evidence>
<dbReference type="InterPro" id="IPR006843">
    <property type="entry name" value="PAP/fibrillin_dom"/>
</dbReference>
<comment type="caution">
    <text evidence="5">The sequence shown here is derived from an EMBL/GenBank/DDBJ whole genome shotgun (WGS) entry which is preliminary data.</text>
</comment>
<evidence type="ECO:0000259" key="4">
    <source>
        <dbReference type="Pfam" id="PF04755"/>
    </source>
</evidence>
<dbReference type="InterPro" id="IPR039633">
    <property type="entry name" value="PAP"/>
</dbReference>
<gene>
    <name evidence="5" type="ORF">SCF082_LOCUS19952</name>
</gene>
<reference evidence="5 6" key="1">
    <citation type="submission" date="2024-02" db="EMBL/GenBank/DDBJ databases">
        <authorList>
            <person name="Chen Y."/>
            <person name="Shah S."/>
            <person name="Dougan E. K."/>
            <person name="Thang M."/>
            <person name="Chan C."/>
        </authorList>
    </citation>
    <scope>NUCLEOTIDE SEQUENCE [LARGE SCALE GENOMIC DNA]</scope>
</reference>
<protein>
    <submittedName>
        <fullName evidence="5">Thimet oligopeptidase</fullName>
    </submittedName>
</protein>
<dbReference type="Proteomes" id="UP001642464">
    <property type="component" value="Unassembled WGS sequence"/>
</dbReference>
<feature type="compositionally biased region" description="Low complexity" evidence="3">
    <location>
        <begin position="167"/>
        <end position="184"/>
    </location>
</feature>
<evidence type="ECO:0000256" key="3">
    <source>
        <dbReference type="SAM" id="MobiDB-lite"/>
    </source>
</evidence>
<proteinExistence type="predicted"/>
<evidence type="ECO:0000313" key="5">
    <source>
        <dbReference type="EMBL" id="CAK9032167.1"/>
    </source>
</evidence>
<feature type="domain" description="Plastid lipid-associated protein/fibrillin conserved" evidence="4">
    <location>
        <begin position="260"/>
        <end position="424"/>
    </location>
</feature>
<name>A0ABP0L1P4_9DINO</name>
<keyword evidence="2" id="KW-0934">Plastid</keyword>
<dbReference type="EMBL" id="CAXAMM010013780">
    <property type="protein sequence ID" value="CAK9032167.1"/>
    <property type="molecule type" value="Genomic_DNA"/>
</dbReference>
<accession>A0ABP0L1P4</accession>
<evidence type="ECO:0000313" key="6">
    <source>
        <dbReference type="Proteomes" id="UP001642464"/>
    </source>
</evidence>
<organism evidence="5 6">
    <name type="scientific">Durusdinium trenchii</name>
    <dbReference type="NCBI Taxonomy" id="1381693"/>
    <lineage>
        <taxon>Eukaryota</taxon>
        <taxon>Sar</taxon>
        <taxon>Alveolata</taxon>
        <taxon>Dinophyceae</taxon>
        <taxon>Suessiales</taxon>
        <taxon>Symbiodiniaceae</taxon>
        <taxon>Durusdinium</taxon>
    </lineage>
</organism>
<feature type="region of interest" description="Disordered" evidence="3">
    <location>
        <begin position="161"/>
        <end position="185"/>
    </location>
</feature>
<evidence type="ECO:0000256" key="2">
    <source>
        <dbReference type="ARBA" id="ARBA00022640"/>
    </source>
</evidence>
<sequence length="583" mass="64650">MGSSLSSESALVLCSSGRCSHSFPLRLSADAARACSAAAMGGALSCQVEGYTTKLTKEAGVASLRLQLLSPRPRTLLLPSCAALALRAANQMGFLAGIGALVAAEEEGGTLLEAVVFGRPNEAFLELMPLEESTLQELYPLGSTADLRLLRSMRFEHYGDHAERLPDGSADGSSAGGDEAASEALPQRSVKAEWLVERLLSLASTVEVQFSAPHVGGEASYEEHLNAEQVQTWLASAGLRAELRGYRLRVGTVAAGAPEEAKRELLLRCAGGNRGFVAREAEREEVTLLLETLAEHFQAPPGARERLDALRGRWKLIYTSSSDLTSLENLPLGWRTGRVGQSFLTSRFARNEIDFFSPLQTQVTQLVNCTYKLPEPLEEKFFVELAFRYSSTQLNLPFSPNLTLPLPPGAGIFQVAYLDDELLVQKTRLGQSSVNVMFVAPRTPGTKSADLKSLLITKEFIRWQAHKARLRDWLQRKELELAERRRQQQAEEDLLREEQDYRDQRRFEQEVELQRQRVGRLRRAELQQQELDMALENQIFRSSAREMREAVVAVGAQTLAAYSTPRVCPGRTRCKSARTSRCR</sequence>
<dbReference type="PANTHER" id="PTHR31906">
    <property type="entry name" value="PLASTID-LIPID-ASSOCIATED PROTEIN 4, CHLOROPLASTIC-RELATED"/>
    <property type="match status" value="1"/>
</dbReference>
<comment type="subcellular location">
    <subcellularLocation>
        <location evidence="1">Plastid</location>
    </subcellularLocation>
</comment>